<gene>
    <name evidence="2" type="ORF">BC624_1064</name>
    <name evidence="3" type="ORF">SAMN05443373_110118</name>
</gene>
<evidence type="ECO:0000313" key="2">
    <source>
        <dbReference type="EMBL" id="PRZ22756.1"/>
    </source>
</evidence>
<feature type="chain" id="PRO_5012409470" description="Curlin associated repeat-containing protein" evidence="1">
    <location>
        <begin position="25"/>
        <end position="172"/>
    </location>
</feature>
<dbReference type="Proteomes" id="UP000184384">
    <property type="component" value="Unassembled WGS sequence"/>
</dbReference>
<proteinExistence type="predicted"/>
<keyword evidence="5" id="KW-1185">Reference proteome</keyword>
<sequence length="172" mass="19170">MESIKNNYLLVIGLLCFSFGNAQSTEFNSDLTPIKKVDKETIYFQDSGLGNAQLNNKFLLNQNIVQISQMGNSQSIDLNIASSNSKISIDQNGFNNHLEVYKNAKQLNQTIVQNGKNNFISDVSSYYEKAINMDINQEGNNLVLFNNGTNSISKDLKISQKGNSGSVYIFNH</sequence>
<evidence type="ECO:0000256" key="1">
    <source>
        <dbReference type="SAM" id="SignalP"/>
    </source>
</evidence>
<reference evidence="4" key="1">
    <citation type="submission" date="2016-11" db="EMBL/GenBank/DDBJ databases">
        <authorList>
            <person name="Varghese N."/>
            <person name="Submissions S."/>
        </authorList>
    </citation>
    <scope>NUCLEOTIDE SEQUENCE [LARGE SCALE GENOMIC DNA]</scope>
    <source>
        <strain evidence="4">DSM 19729</strain>
    </source>
</reference>
<dbReference type="RefSeq" id="WP_072945050.1">
    <property type="nucleotide sequence ID" value="NZ_FQWO01000010.1"/>
</dbReference>
<dbReference type="AlphaFoldDB" id="A0A1M5RT65"/>
<protein>
    <recommendedName>
        <fullName evidence="6">Curlin associated repeat-containing protein</fullName>
    </recommendedName>
</protein>
<feature type="signal peptide" evidence="1">
    <location>
        <begin position="1"/>
        <end position="24"/>
    </location>
</feature>
<reference evidence="2 5" key="3">
    <citation type="submission" date="2018-03" db="EMBL/GenBank/DDBJ databases">
        <title>Genomic Encyclopedia of Archaeal and Bacterial Type Strains, Phase II (KMG-II): from individual species to whole genera.</title>
        <authorList>
            <person name="Goeker M."/>
        </authorList>
    </citation>
    <scope>NUCLEOTIDE SEQUENCE [LARGE SCALE GENOMIC DNA]</scope>
    <source>
        <strain evidence="2 5">DSM 17797</strain>
    </source>
</reference>
<accession>A0A1M5RT65</accession>
<evidence type="ECO:0000313" key="3">
    <source>
        <dbReference type="EMBL" id="SHH29444.1"/>
    </source>
</evidence>
<reference evidence="3" key="2">
    <citation type="submission" date="2016-11" db="EMBL/GenBank/DDBJ databases">
        <authorList>
            <person name="Jaros S."/>
            <person name="Januszkiewicz K."/>
            <person name="Wedrychowicz H."/>
        </authorList>
    </citation>
    <scope>NUCLEOTIDE SEQUENCE [LARGE SCALE GENOMIC DNA]</scope>
    <source>
        <strain evidence="3">DSM 19729</strain>
    </source>
</reference>
<organism evidence="3 4">
    <name type="scientific">Flavobacterium granuli</name>
    <dbReference type="NCBI Taxonomy" id="280093"/>
    <lineage>
        <taxon>Bacteria</taxon>
        <taxon>Pseudomonadati</taxon>
        <taxon>Bacteroidota</taxon>
        <taxon>Flavobacteriia</taxon>
        <taxon>Flavobacteriales</taxon>
        <taxon>Flavobacteriaceae</taxon>
        <taxon>Flavobacterium</taxon>
    </lineage>
</organism>
<evidence type="ECO:0008006" key="6">
    <source>
        <dbReference type="Google" id="ProtNLM"/>
    </source>
</evidence>
<keyword evidence="1" id="KW-0732">Signal</keyword>
<evidence type="ECO:0000313" key="5">
    <source>
        <dbReference type="Proteomes" id="UP000237771"/>
    </source>
</evidence>
<dbReference type="Proteomes" id="UP000237771">
    <property type="component" value="Unassembled WGS sequence"/>
</dbReference>
<evidence type="ECO:0000313" key="4">
    <source>
        <dbReference type="Proteomes" id="UP000184384"/>
    </source>
</evidence>
<dbReference type="EMBL" id="FQWO01000010">
    <property type="protein sequence ID" value="SHH29444.1"/>
    <property type="molecule type" value="Genomic_DNA"/>
</dbReference>
<dbReference type="OrthoDB" id="1374697at2"/>
<dbReference type="EMBL" id="PVUB01000006">
    <property type="protein sequence ID" value="PRZ22756.1"/>
    <property type="molecule type" value="Genomic_DNA"/>
</dbReference>
<dbReference type="STRING" id="280093.SAMN05443373_110118"/>
<name>A0A1M5RT65_9FLAO</name>